<keyword evidence="2" id="KW-1185">Reference proteome</keyword>
<dbReference type="Proteomes" id="UP000002668">
    <property type="component" value="Genome"/>
</dbReference>
<organism evidence="2">
    <name type="scientific">Leptosphaeria maculans (strain JN3 / isolate v23.1.3 / race Av1-4-5-6-7-8)</name>
    <name type="common">Blackleg fungus</name>
    <name type="synonym">Phoma lingam</name>
    <dbReference type="NCBI Taxonomy" id="985895"/>
    <lineage>
        <taxon>Eukaryota</taxon>
        <taxon>Fungi</taxon>
        <taxon>Dikarya</taxon>
        <taxon>Ascomycota</taxon>
        <taxon>Pezizomycotina</taxon>
        <taxon>Dothideomycetes</taxon>
        <taxon>Pleosporomycetidae</taxon>
        <taxon>Pleosporales</taxon>
        <taxon>Pleosporineae</taxon>
        <taxon>Leptosphaeriaceae</taxon>
        <taxon>Plenodomus</taxon>
        <taxon>Plenodomus lingam/Leptosphaeria maculans species complex</taxon>
    </lineage>
</organism>
<protein>
    <submittedName>
        <fullName evidence="1">Predicted protein</fullName>
    </submittedName>
</protein>
<accession>E5A2J9</accession>
<gene>
    <name evidence="1" type="ORF">LEMA_P092040.1</name>
</gene>
<evidence type="ECO:0000313" key="2">
    <source>
        <dbReference type="Proteomes" id="UP000002668"/>
    </source>
</evidence>
<proteinExistence type="predicted"/>
<dbReference type="HOGENOM" id="CLU_2121534_0_0_1"/>
<dbReference type="InParanoid" id="E5A2J9"/>
<reference evidence="2" key="1">
    <citation type="journal article" date="2011" name="Nat. Commun.">
        <title>Effector diversification within compartments of the Leptosphaeria maculans genome affected by Repeat-Induced Point mutations.</title>
        <authorList>
            <person name="Rouxel T."/>
            <person name="Grandaubert J."/>
            <person name="Hane J.K."/>
            <person name="Hoede C."/>
            <person name="van de Wouw A.P."/>
            <person name="Couloux A."/>
            <person name="Dominguez V."/>
            <person name="Anthouard V."/>
            <person name="Bally P."/>
            <person name="Bourras S."/>
            <person name="Cozijnsen A.J."/>
            <person name="Ciuffetti L.M."/>
            <person name="Degrave A."/>
            <person name="Dilmaghani A."/>
            <person name="Duret L."/>
            <person name="Fudal I."/>
            <person name="Goodwin S.B."/>
            <person name="Gout L."/>
            <person name="Glaser N."/>
            <person name="Linglin J."/>
            <person name="Kema G.H.J."/>
            <person name="Lapalu N."/>
            <person name="Lawrence C.B."/>
            <person name="May K."/>
            <person name="Meyer M."/>
            <person name="Ollivier B."/>
            <person name="Poulain J."/>
            <person name="Schoch C.L."/>
            <person name="Simon A."/>
            <person name="Spatafora J.W."/>
            <person name="Stachowiak A."/>
            <person name="Turgeon B.G."/>
            <person name="Tyler B.M."/>
            <person name="Vincent D."/>
            <person name="Weissenbach J."/>
            <person name="Amselem J."/>
            <person name="Quesneville H."/>
            <person name="Oliver R.P."/>
            <person name="Wincker P."/>
            <person name="Balesdent M.-H."/>
            <person name="Howlett B.J."/>
        </authorList>
    </citation>
    <scope>NUCLEOTIDE SEQUENCE [LARGE SCALE GENOMIC DNA]</scope>
    <source>
        <strain evidence="2">JN3 / isolate v23.1.3 / race Av1-4-5-6-7-8</strain>
    </source>
</reference>
<dbReference type="EMBL" id="FP929132">
    <property type="protein sequence ID" value="CBX97795.1"/>
    <property type="molecule type" value="Genomic_DNA"/>
</dbReference>
<name>E5A2J9_LEPMJ</name>
<dbReference type="VEuPathDB" id="FungiDB:LEMA_P092040.1"/>
<evidence type="ECO:0000313" key="1">
    <source>
        <dbReference type="EMBL" id="CBX97795.1"/>
    </source>
</evidence>
<sequence>MAYLDMSVHTYSTLLRPACRTSHPADLTVLTAIPRLVSSRLEAILGDDTDGAACNVWRRRPWEEATSHGAVIASPLPPSPSPTHRLTLDAAGNIASFAAGWCSSTTADHAAPPP</sequence>
<dbReference type="AlphaFoldDB" id="E5A2J9"/>